<keyword evidence="6" id="KW-1185">Reference proteome</keyword>
<feature type="compositionally biased region" description="Pro residues" evidence="1">
    <location>
        <begin position="27"/>
        <end position="38"/>
    </location>
</feature>
<dbReference type="PROSITE" id="PS50090">
    <property type="entry name" value="MYB_LIKE"/>
    <property type="match status" value="1"/>
</dbReference>
<dbReference type="PANTHER" id="PTHR22929">
    <property type="entry name" value="RNA POLYMERASE III TRANSCRIPTION INITIATION FACTOR B"/>
    <property type="match status" value="1"/>
</dbReference>
<feature type="region of interest" description="Disordered" evidence="1">
    <location>
        <begin position="1"/>
        <end position="128"/>
    </location>
</feature>
<name>A0A9P3L895_9APHY</name>
<feature type="domain" description="SANT" evidence="3">
    <location>
        <begin position="437"/>
        <end position="488"/>
    </location>
</feature>
<feature type="region of interest" description="Disordered" evidence="1">
    <location>
        <begin position="511"/>
        <end position="569"/>
    </location>
</feature>
<evidence type="ECO:0000313" key="5">
    <source>
        <dbReference type="EMBL" id="GJE85855.1"/>
    </source>
</evidence>
<organism evidence="5 6">
    <name type="scientific">Phanerochaete sordida</name>
    <dbReference type="NCBI Taxonomy" id="48140"/>
    <lineage>
        <taxon>Eukaryota</taxon>
        <taxon>Fungi</taxon>
        <taxon>Dikarya</taxon>
        <taxon>Basidiomycota</taxon>
        <taxon>Agaricomycotina</taxon>
        <taxon>Agaricomycetes</taxon>
        <taxon>Polyporales</taxon>
        <taxon>Phanerochaetaceae</taxon>
        <taxon>Phanerochaete</taxon>
    </lineage>
</organism>
<dbReference type="InterPro" id="IPR017884">
    <property type="entry name" value="SANT_dom"/>
</dbReference>
<dbReference type="PROSITE" id="PS51294">
    <property type="entry name" value="HTH_MYB"/>
    <property type="match status" value="1"/>
</dbReference>
<dbReference type="SUPFAM" id="SSF46689">
    <property type="entry name" value="Homeodomain-like"/>
    <property type="match status" value="1"/>
</dbReference>
<dbReference type="AlphaFoldDB" id="A0A9P3L895"/>
<evidence type="ECO:0000259" key="4">
    <source>
        <dbReference type="PROSITE" id="PS51294"/>
    </source>
</evidence>
<feature type="compositionally biased region" description="Low complexity" evidence="1">
    <location>
        <begin position="341"/>
        <end position="358"/>
    </location>
</feature>
<feature type="compositionally biased region" description="Pro residues" evidence="1">
    <location>
        <begin position="1"/>
        <end position="11"/>
    </location>
</feature>
<evidence type="ECO:0000313" key="6">
    <source>
        <dbReference type="Proteomes" id="UP000703269"/>
    </source>
</evidence>
<evidence type="ECO:0000259" key="2">
    <source>
        <dbReference type="PROSITE" id="PS50090"/>
    </source>
</evidence>
<accession>A0A9P3L895</accession>
<dbReference type="GO" id="GO:0001156">
    <property type="term" value="F:TFIIIC-class transcription factor complex binding"/>
    <property type="evidence" value="ECO:0007669"/>
    <property type="project" value="TreeGrafter"/>
</dbReference>
<feature type="compositionally biased region" description="Polar residues" evidence="1">
    <location>
        <begin position="171"/>
        <end position="182"/>
    </location>
</feature>
<dbReference type="EMBL" id="BPQB01000003">
    <property type="protein sequence ID" value="GJE85855.1"/>
    <property type="molecule type" value="Genomic_DNA"/>
</dbReference>
<reference evidence="5 6" key="1">
    <citation type="submission" date="2021-08" db="EMBL/GenBank/DDBJ databases">
        <title>Draft Genome Sequence of Phanerochaete sordida strain YK-624.</title>
        <authorList>
            <person name="Mori T."/>
            <person name="Dohra H."/>
            <person name="Suzuki T."/>
            <person name="Kawagishi H."/>
            <person name="Hirai H."/>
        </authorList>
    </citation>
    <scope>NUCLEOTIDE SEQUENCE [LARGE SCALE GENOMIC DNA]</scope>
    <source>
        <strain evidence="5 6">YK-624</strain>
    </source>
</reference>
<feature type="region of interest" description="Disordered" evidence="1">
    <location>
        <begin position="146"/>
        <end position="270"/>
    </location>
</feature>
<dbReference type="SMART" id="SM00717">
    <property type="entry name" value="SANT"/>
    <property type="match status" value="1"/>
</dbReference>
<dbReference type="Pfam" id="PF15963">
    <property type="entry name" value="Myb_DNA-bind_7"/>
    <property type="match status" value="1"/>
</dbReference>
<feature type="compositionally biased region" description="Acidic residues" evidence="1">
    <location>
        <begin position="559"/>
        <end position="569"/>
    </location>
</feature>
<protein>
    <submittedName>
        <fullName evidence="5">Transcription initiation factor TFIIIB, Bdp1 subunit</fullName>
    </submittedName>
</protein>
<dbReference type="OrthoDB" id="272624at2759"/>
<feature type="compositionally biased region" description="Low complexity" evidence="1">
    <location>
        <begin position="92"/>
        <end position="107"/>
    </location>
</feature>
<dbReference type="PANTHER" id="PTHR22929:SF0">
    <property type="entry name" value="TRANSCRIPTION FACTOR TFIIIB COMPONENT B'' HOMOLOG"/>
    <property type="match status" value="1"/>
</dbReference>
<sequence>MPPPSTIPQKPPSLTWVSPEEHAAHPAPTPVTPKPSQPPQIASAIATPSRTTARPPAVQITPTRPAALPARQDGPSPTPNTIAIPSRYAMTPAPAVASSSAQSFAPPIEDHVQIPDPFPLNTDFTSSNISDAQIDPALLEAVVTALRQTDGTNQPPLHDSTTDVLSGSGEGSTQARRSTRSQGAGAGEDGPEQAGRTRLRKSSTGEGSSQPARRRRSATATTDAPDGEDGEAEPRRKRTRRSRAPSLPPYDPEADPGEELDPTAVTMAELCDDTGRGRVSAKAAQIMSNHAAWRQANRERRARQRAVAEAKKYGRNLDDEENAPGASGPSTTSAEPKGGDSETPAVAEASTTAAASVDAVDDEDAENQKGDDYDYTQNMATSRFNVQVRIGPNGETIIDETSLFVDRQEEDETANYTHIEESDTTKFVNSSTYSKKLRGSRWSAEETELFYDALQQFGENYELISYIMPGRDRKACKNKFKAEDKRNPNRITWCLKNRRPYDMQTLSRMTGKDFSGPTPVIKAPTPPSLDVGSNNAVEEQPSAEVRKQSATPEVKGNEEEILGAVDDEQ</sequence>
<evidence type="ECO:0000256" key="1">
    <source>
        <dbReference type="SAM" id="MobiDB-lite"/>
    </source>
</evidence>
<dbReference type="CDD" id="cd00167">
    <property type="entry name" value="SANT"/>
    <property type="match status" value="1"/>
</dbReference>
<feature type="compositionally biased region" description="Acidic residues" evidence="1">
    <location>
        <begin position="252"/>
        <end position="261"/>
    </location>
</feature>
<dbReference type="GO" id="GO:0070898">
    <property type="term" value="P:RNA polymerase III preinitiation complex assembly"/>
    <property type="evidence" value="ECO:0007669"/>
    <property type="project" value="TreeGrafter"/>
</dbReference>
<proteinExistence type="predicted"/>
<evidence type="ECO:0000259" key="3">
    <source>
        <dbReference type="PROSITE" id="PS51293"/>
    </source>
</evidence>
<feature type="region of interest" description="Disordered" evidence="1">
    <location>
        <begin position="289"/>
        <end position="376"/>
    </location>
</feature>
<feature type="domain" description="Myb-like" evidence="2">
    <location>
        <begin position="434"/>
        <end position="481"/>
    </location>
</feature>
<feature type="compositionally biased region" description="Polar residues" evidence="1">
    <location>
        <begin position="146"/>
        <end position="155"/>
    </location>
</feature>
<dbReference type="GO" id="GO:0000126">
    <property type="term" value="C:transcription factor TFIIIB complex"/>
    <property type="evidence" value="ECO:0007669"/>
    <property type="project" value="TreeGrafter"/>
</dbReference>
<dbReference type="InterPro" id="IPR017930">
    <property type="entry name" value="Myb_dom"/>
</dbReference>
<dbReference type="InterPro" id="IPR039467">
    <property type="entry name" value="TFIIIB_B''_Myb"/>
</dbReference>
<dbReference type="Gene3D" id="1.10.10.60">
    <property type="entry name" value="Homeodomain-like"/>
    <property type="match status" value="1"/>
</dbReference>
<dbReference type="PROSITE" id="PS51293">
    <property type="entry name" value="SANT"/>
    <property type="match status" value="1"/>
</dbReference>
<dbReference type="InterPro" id="IPR009057">
    <property type="entry name" value="Homeodomain-like_sf"/>
</dbReference>
<feature type="compositionally biased region" description="Polar residues" evidence="1">
    <location>
        <begin position="202"/>
        <end position="211"/>
    </location>
</feature>
<feature type="domain" description="HTH myb-type" evidence="4">
    <location>
        <begin position="434"/>
        <end position="488"/>
    </location>
</feature>
<dbReference type="Proteomes" id="UP000703269">
    <property type="component" value="Unassembled WGS sequence"/>
</dbReference>
<gene>
    <name evidence="5" type="ORF">PsYK624_019340</name>
</gene>
<dbReference type="InterPro" id="IPR001005">
    <property type="entry name" value="SANT/Myb"/>
</dbReference>
<comment type="caution">
    <text evidence="5">The sequence shown here is derived from an EMBL/GenBank/DDBJ whole genome shotgun (WGS) entry which is preliminary data.</text>
</comment>
<feature type="compositionally biased region" description="Basic and acidic residues" evidence="1">
    <location>
        <begin position="306"/>
        <end position="317"/>
    </location>
</feature>